<feature type="domain" description="Peptidase C-terminal archaeal/bacterial" evidence="1">
    <location>
        <begin position="145"/>
        <end position="218"/>
    </location>
</feature>
<evidence type="ECO:0000313" key="2">
    <source>
        <dbReference type="EMBL" id="NER27590.1"/>
    </source>
</evidence>
<dbReference type="AlphaFoldDB" id="A0A6B3N7L1"/>
<evidence type="ECO:0000259" key="1">
    <source>
        <dbReference type="Pfam" id="PF04151"/>
    </source>
</evidence>
<name>A0A6B3N7L1_9CYAN</name>
<dbReference type="InterPro" id="IPR007280">
    <property type="entry name" value="Peptidase_C_arc/bac"/>
</dbReference>
<protein>
    <recommendedName>
        <fullName evidence="1">Peptidase C-terminal archaeal/bacterial domain-containing protein</fullName>
    </recommendedName>
</protein>
<gene>
    <name evidence="2" type="ORF">F6J89_08130</name>
</gene>
<feature type="domain" description="Peptidase C-terminal archaeal/bacterial" evidence="1">
    <location>
        <begin position="25"/>
        <end position="99"/>
    </location>
</feature>
<accession>A0A6B3N7L1</accession>
<dbReference type="Gene3D" id="2.60.120.380">
    <property type="match status" value="2"/>
</dbReference>
<organism evidence="2">
    <name type="scientific">Symploca sp. SIO1C4</name>
    <dbReference type="NCBI Taxonomy" id="2607765"/>
    <lineage>
        <taxon>Bacteria</taxon>
        <taxon>Bacillati</taxon>
        <taxon>Cyanobacteriota</taxon>
        <taxon>Cyanophyceae</taxon>
        <taxon>Coleofasciculales</taxon>
        <taxon>Coleofasciculaceae</taxon>
        <taxon>Symploca</taxon>
    </lineage>
</organism>
<sequence>MTFTLLDGTRTINNSLNTSNGDFKDRFKFRLGETSNFNLALTNMSADADIRIYRDSNGSRELEDSVDELVVSSLRSGSQDEAINLESLEAGNYFVQVRAFGEIATNYQLRMSTEDPSNLLPTEIEVGALTGSKTFNGSVGSDNTADTYRFNLISAGNLELSLYGLSADADVRVVHDSNNNDLIDFGEVIATSTNAGTSTETINLTGLDAGDYLVQVYQYSGATNYTLDLYTPALYHFTYQYGDGEYYKGYGYTQPGEEIAAGERIYQSSANETGHIGYYDISSATPITNHLSFAGQVVVNEYYDLETGYIADDNIMGGTQGHLHDPDYPFDATRDFNVGRGYTGLGSEGGIVHTDGHPSLPGMSGVDTTTFAVFDNSIEADMIPITAMSMSMSAMPM</sequence>
<proteinExistence type="predicted"/>
<dbReference type="Pfam" id="PF04151">
    <property type="entry name" value="PPC"/>
    <property type="match status" value="2"/>
</dbReference>
<dbReference type="SUPFAM" id="SSF89260">
    <property type="entry name" value="Collagen-binding domain"/>
    <property type="match status" value="2"/>
</dbReference>
<comment type="caution">
    <text evidence="2">The sequence shown here is derived from an EMBL/GenBank/DDBJ whole genome shotgun (WGS) entry which is preliminary data.</text>
</comment>
<dbReference type="EMBL" id="JAAHFQ010000114">
    <property type="protein sequence ID" value="NER27590.1"/>
    <property type="molecule type" value="Genomic_DNA"/>
</dbReference>
<reference evidence="2" key="1">
    <citation type="submission" date="2019-11" db="EMBL/GenBank/DDBJ databases">
        <title>Genomic insights into an expanded diversity of filamentous marine cyanobacteria reveals the extraordinary biosynthetic potential of Moorea and Okeania.</title>
        <authorList>
            <person name="Ferreira Leao T."/>
            <person name="Wang M."/>
            <person name="Moss N."/>
            <person name="Da Silva R."/>
            <person name="Sanders J."/>
            <person name="Nurk S."/>
            <person name="Gurevich A."/>
            <person name="Humphrey G."/>
            <person name="Reher R."/>
            <person name="Zhu Q."/>
            <person name="Belda-Ferre P."/>
            <person name="Glukhov E."/>
            <person name="Rex R."/>
            <person name="Dorrestein P.C."/>
            <person name="Knight R."/>
            <person name="Pevzner P."/>
            <person name="Gerwick W.H."/>
            <person name="Gerwick L."/>
        </authorList>
    </citation>
    <scope>NUCLEOTIDE SEQUENCE</scope>
    <source>
        <strain evidence="2">SIO1C4</strain>
    </source>
</reference>